<reference evidence="4 5" key="1">
    <citation type="journal article" date="2019" name="Emerg. Microbes Infect.">
        <title>Comprehensive subspecies identification of 175 nontuberculous mycobacteria species based on 7547 genomic profiles.</title>
        <authorList>
            <person name="Matsumoto Y."/>
            <person name="Kinjo T."/>
            <person name="Motooka D."/>
            <person name="Nabeya D."/>
            <person name="Jung N."/>
            <person name="Uechi K."/>
            <person name="Horii T."/>
            <person name="Iida T."/>
            <person name="Fujita J."/>
            <person name="Nakamura S."/>
        </authorList>
    </citation>
    <scope>NUCLEOTIDE SEQUENCE [LARGE SCALE GENOMIC DNA]</scope>
    <source>
        <strain evidence="4 5">JCM 16367</strain>
    </source>
</reference>
<gene>
    <name evidence="4" type="ORF">MNVI_09190</name>
</gene>
<organism evidence="4 5">
    <name type="scientific">Mycobacterium noviomagense</name>
    <dbReference type="NCBI Taxonomy" id="459858"/>
    <lineage>
        <taxon>Bacteria</taxon>
        <taxon>Bacillati</taxon>
        <taxon>Actinomycetota</taxon>
        <taxon>Actinomycetes</taxon>
        <taxon>Mycobacteriales</taxon>
        <taxon>Mycobacteriaceae</taxon>
        <taxon>Mycobacterium</taxon>
    </lineage>
</organism>
<dbReference type="AlphaFoldDB" id="A0A7I7PAI7"/>
<dbReference type="Gene3D" id="3.20.20.30">
    <property type="entry name" value="Luciferase-like domain"/>
    <property type="match status" value="1"/>
</dbReference>
<dbReference type="Proteomes" id="UP000466894">
    <property type="component" value="Chromosome"/>
</dbReference>
<evidence type="ECO:0000256" key="2">
    <source>
        <dbReference type="ARBA" id="ARBA00023033"/>
    </source>
</evidence>
<feature type="domain" description="Luciferase-like" evidence="3">
    <location>
        <begin position="20"/>
        <end position="265"/>
    </location>
</feature>
<dbReference type="InterPro" id="IPR011251">
    <property type="entry name" value="Luciferase-like_dom"/>
</dbReference>
<dbReference type="KEGG" id="mnv:MNVI_09190"/>
<accession>A0A7I7PAI7</accession>
<dbReference type="EMBL" id="AP022583">
    <property type="protein sequence ID" value="BBY05601.1"/>
    <property type="molecule type" value="Genomic_DNA"/>
</dbReference>
<sequence>MFSMRFDMRASAIGAPTTELYATAIDMCAWAQTRGCLGAVLCEHHGSDDGYLPTPLILASAVAARTERLAITSVVLLPLYDPVRLAEEMAVLDIISRGRVSYILGLGYRREEYEHFGVDMRARGRIADEKLDLLRRLLAGEAVVRDGRRIKVTPPPYTAGGPLLMWGGGSLAAARRAGKYGLPFLAQANVPGSQETYEAACSAHGHEPGMTLLPDRDTPSVCFVADDVDEAWHELGPYLLHDARTYADWNPSNETSAGIADVYTVEELRATSRSHRIFTVAQAINHVHGGGMLTLAPLCGGLPPDLAWPYLNHVADAVVPALAQNDLANQRDKLPQTEGVQA</sequence>
<evidence type="ECO:0000313" key="5">
    <source>
        <dbReference type="Proteomes" id="UP000466894"/>
    </source>
</evidence>
<dbReference type="GO" id="GO:0016705">
    <property type="term" value="F:oxidoreductase activity, acting on paired donors, with incorporation or reduction of molecular oxygen"/>
    <property type="evidence" value="ECO:0007669"/>
    <property type="project" value="InterPro"/>
</dbReference>
<dbReference type="GO" id="GO:0005829">
    <property type="term" value="C:cytosol"/>
    <property type="evidence" value="ECO:0007669"/>
    <property type="project" value="TreeGrafter"/>
</dbReference>
<evidence type="ECO:0000256" key="1">
    <source>
        <dbReference type="ARBA" id="ARBA00023002"/>
    </source>
</evidence>
<evidence type="ECO:0000259" key="3">
    <source>
        <dbReference type="Pfam" id="PF00296"/>
    </source>
</evidence>
<keyword evidence="2" id="KW-0503">Monooxygenase</keyword>
<dbReference type="OrthoDB" id="3209103at2"/>
<name>A0A7I7PAI7_9MYCO</name>
<dbReference type="PANTHER" id="PTHR30137:SF8">
    <property type="entry name" value="BLR5498 PROTEIN"/>
    <property type="match status" value="1"/>
</dbReference>
<dbReference type="GO" id="GO:0004497">
    <property type="term" value="F:monooxygenase activity"/>
    <property type="evidence" value="ECO:0007669"/>
    <property type="project" value="UniProtKB-KW"/>
</dbReference>
<dbReference type="InterPro" id="IPR036661">
    <property type="entry name" value="Luciferase-like_sf"/>
</dbReference>
<dbReference type="RefSeq" id="WP_083087598.1">
    <property type="nucleotide sequence ID" value="NZ_AP022583.1"/>
</dbReference>
<dbReference type="Pfam" id="PF00296">
    <property type="entry name" value="Bac_luciferase"/>
    <property type="match status" value="1"/>
</dbReference>
<dbReference type="PANTHER" id="PTHR30137">
    <property type="entry name" value="LUCIFERASE-LIKE MONOOXYGENASE"/>
    <property type="match status" value="1"/>
</dbReference>
<dbReference type="SUPFAM" id="SSF51679">
    <property type="entry name" value="Bacterial luciferase-like"/>
    <property type="match status" value="1"/>
</dbReference>
<evidence type="ECO:0000313" key="4">
    <source>
        <dbReference type="EMBL" id="BBY05601.1"/>
    </source>
</evidence>
<keyword evidence="1" id="KW-0560">Oxidoreductase</keyword>
<protein>
    <recommendedName>
        <fullName evidence="3">Luciferase-like domain-containing protein</fullName>
    </recommendedName>
</protein>
<dbReference type="InterPro" id="IPR050766">
    <property type="entry name" value="Bact_Lucif_Oxidored"/>
</dbReference>
<proteinExistence type="predicted"/>